<evidence type="ECO:0000256" key="1">
    <source>
        <dbReference type="SAM" id="SignalP"/>
    </source>
</evidence>
<sequence length="279" mass="28483">MPRTIRGFALAALTSLATALPATASAAPQVPAGSVVNGYAIVTRNETSTLVSLDFNAPGSVTPIGPSPNGATIWGTGFLGGKLYALGDSGFYTIDVATGALARISDAPSPTDDIWGMTVDPTTQTLYWIGGDFGEQLSTIDPATGATTFVAAVSGLATPINITAIAVDADGQLYGIEQQNDNLVRIDKVTGASSVVGPLGVNALFTSGLAFDPSSGTLYFSNLEFAGNGVYRVDKTTGQATLIDVPHVDQDEVDLVGLAIPATCRTGDTIFCNGFEAGP</sequence>
<accession>A0ABV9QS30</accession>
<name>A0ABV9QS30_9GAMM</name>
<feature type="domain" description="DUF6923" evidence="2">
    <location>
        <begin position="123"/>
        <end position="240"/>
    </location>
</feature>
<reference evidence="4" key="1">
    <citation type="journal article" date="2019" name="Int. J. Syst. Evol. Microbiol.">
        <title>The Global Catalogue of Microorganisms (GCM) 10K type strain sequencing project: providing services to taxonomists for standard genome sequencing and annotation.</title>
        <authorList>
            <consortium name="The Broad Institute Genomics Platform"/>
            <consortium name="The Broad Institute Genome Sequencing Center for Infectious Disease"/>
            <person name="Wu L."/>
            <person name="Ma J."/>
        </authorList>
    </citation>
    <scope>NUCLEOTIDE SEQUENCE [LARGE SCALE GENOMIC DNA]</scope>
    <source>
        <strain evidence="4">CCUG 30340</strain>
    </source>
</reference>
<gene>
    <name evidence="3" type="ORF">ACFO6Q_02725</name>
</gene>
<protein>
    <submittedName>
        <fullName evidence="3">DUF6923 family protein</fullName>
    </submittedName>
</protein>
<proteinExistence type="predicted"/>
<dbReference type="EMBL" id="JBHSHD010000003">
    <property type="protein sequence ID" value="MFC4819219.1"/>
    <property type="molecule type" value="Genomic_DNA"/>
</dbReference>
<dbReference type="Proteomes" id="UP001595886">
    <property type="component" value="Unassembled WGS sequence"/>
</dbReference>
<dbReference type="InterPro" id="IPR054215">
    <property type="entry name" value="DUF6923"/>
</dbReference>
<evidence type="ECO:0000313" key="4">
    <source>
        <dbReference type="Proteomes" id="UP001595886"/>
    </source>
</evidence>
<dbReference type="Gene3D" id="2.130.10.10">
    <property type="entry name" value="YVTN repeat-like/Quinoprotein amine dehydrogenase"/>
    <property type="match status" value="1"/>
</dbReference>
<comment type="caution">
    <text evidence="3">The sequence shown here is derived from an EMBL/GenBank/DDBJ whole genome shotgun (WGS) entry which is preliminary data.</text>
</comment>
<keyword evidence="4" id="KW-1185">Reference proteome</keyword>
<evidence type="ECO:0000259" key="2">
    <source>
        <dbReference type="Pfam" id="PF21959"/>
    </source>
</evidence>
<evidence type="ECO:0000313" key="3">
    <source>
        <dbReference type="EMBL" id="MFC4819219.1"/>
    </source>
</evidence>
<feature type="signal peptide" evidence="1">
    <location>
        <begin position="1"/>
        <end position="26"/>
    </location>
</feature>
<dbReference type="RefSeq" id="WP_380018972.1">
    <property type="nucleotide sequence ID" value="NZ_JBHSHD010000003.1"/>
</dbReference>
<keyword evidence="1" id="KW-0732">Signal</keyword>
<dbReference type="SUPFAM" id="SSF75011">
    <property type="entry name" value="3-carboxy-cis,cis-mucoante lactonizing enzyme"/>
    <property type="match status" value="1"/>
</dbReference>
<dbReference type="Pfam" id="PF21959">
    <property type="entry name" value="DUF6923"/>
    <property type="match status" value="1"/>
</dbReference>
<organism evidence="3 4">
    <name type="scientific">Dokdonella ginsengisoli</name>
    <dbReference type="NCBI Taxonomy" id="363846"/>
    <lineage>
        <taxon>Bacteria</taxon>
        <taxon>Pseudomonadati</taxon>
        <taxon>Pseudomonadota</taxon>
        <taxon>Gammaproteobacteria</taxon>
        <taxon>Lysobacterales</taxon>
        <taxon>Rhodanobacteraceae</taxon>
        <taxon>Dokdonella</taxon>
    </lineage>
</organism>
<feature type="chain" id="PRO_5046949964" evidence="1">
    <location>
        <begin position="27"/>
        <end position="279"/>
    </location>
</feature>
<dbReference type="InterPro" id="IPR015943">
    <property type="entry name" value="WD40/YVTN_repeat-like_dom_sf"/>
</dbReference>